<evidence type="ECO:0000256" key="1">
    <source>
        <dbReference type="SAM" id="SignalP"/>
    </source>
</evidence>
<name>A0AAD4E4A4_9AGAM</name>
<dbReference type="Proteomes" id="UP001195769">
    <property type="component" value="Unassembled WGS sequence"/>
</dbReference>
<keyword evidence="3" id="KW-1185">Reference proteome</keyword>
<feature type="signal peptide" evidence="1">
    <location>
        <begin position="1"/>
        <end position="20"/>
    </location>
</feature>
<keyword evidence="1" id="KW-0732">Signal</keyword>
<sequence>MHFSFVVVLTALAACMSVSACNTFEQLCSVNTDCCPDLRCVPSDDQTPLLTSCDANRIVIPRPVVRLPMGQSTKRKAQLDITSGIWINFTGVWATVSAPVNQ</sequence>
<dbReference type="AlphaFoldDB" id="A0AAD4E4A4"/>
<dbReference type="RefSeq" id="XP_041225016.1">
    <property type="nucleotide sequence ID" value="XM_041377065.1"/>
</dbReference>
<accession>A0AAD4E4A4</accession>
<reference evidence="2" key="1">
    <citation type="journal article" date="2020" name="New Phytol.">
        <title>Comparative genomics reveals dynamic genome evolution in host specialist ectomycorrhizal fungi.</title>
        <authorList>
            <person name="Lofgren L.A."/>
            <person name="Nguyen N.H."/>
            <person name="Vilgalys R."/>
            <person name="Ruytinx J."/>
            <person name="Liao H.L."/>
            <person name="Branco S."/>
            <person name="Kuo A."/>
            <person name="LaButti K."/>
            <person name="Lipzen A."/>
            <person name="Andreopoulos W."/>
            <person name="Pangilinan J."/>
            <person name="Riley R."/>
            <person name="Hundley H."/>
            <person name="Na H."/>
            <person name="Barry K."/>
            <person name="Grigoriev I.V."/>
            <person name="Stajich J.E."/>
            <person name="Kennedy P.G."/>
        </authorList>
    </citation>
    <scope>NUCLEOTIDE SEQUENCE</scope>
    <source>
        <strain evidence="2">FC203</strain>
    </source>
</reference>
<evidence type="ECO:0000313" key="2">
    <source>
        <dbReference type="EMBL" id="KAG1899440.1"/>
    </source>
</evidence>
<feature type="chain" id="PRO_5042085409" evidence="1">
    <location>
        <begin position="21"/>
        <end position="102"/>
    </location>
</feature>
<protein>
    <submittedName>
        <fullName evidence="2">Uncharacterized protein</fullName>
    </submittedName>
</protein>
<comment type="caution">
    <text evidence="2">The sequence shown here is derived from an EMBL/GenBank/DDBJ whole genome shotgun (WGS) entry which is preliminary data.</text>
</comment>
<dbReference type="GeneID" id="64671363"/>
<proteinExistence type="predicted"/>
<evidence type="ECO:0000313" key="3">
    <source>
        <dbReference type="Proteomes" id="UP001195769"/>
    </source>
</evidence>
<gene>
    <name evidence="2" type="ORF">F5891DRAFT_980977</name>
</gene>
<dbReference type="EMBL" id="JABBWK010000032">
    <property type="protein sequence ID" value="KAG1899440.1"/>
    <property type="molecule type" value="Genomic_DNA"/>
</dbReference>
<organism evidence="2 3">
    <name type="scientific">Suillus fuscotomentosus</name>
    <dbReference type="NCBI Taxonomy" id="1912939"/>
    <lineage>
        <taxon>Eukaryota</taxon>
        <taxon>Fungi</taxon>
        <taxon>Dikarya</taxon>
        <taxon>Basidiomycota</taxon>
        <taxon>Agaricomycotina</taxon>
        <taxon>Agaricomycetes</taxon>
        <taxon>Agaricomycetidae</taxon>
        <taxon>Boletales</taxon>
        <taxon>Suillineae</taxon>
        <taxon>Suillaceae</taxon>
        <taxon>Suillus</taxon>
    </lineage>
</organism>